<keyword evidence="9" id="KW-0694">RNA-binding</keyword>
<keyword evidence="5" id="KW-0808">Transferase</keyword>
<evidence type="ECO:0000256" key="4">
    <source>
        <dbReference type="ARBA" id="ARBA00022603"/>
    </source>
</evidence>
<dbReference type="Gene3D" id="3.40.50.150">
    <property type="entry name" value="Vaccinia Virus protein VP39"/>
    <property type="match status" value="2"/>
</dbReference>
<evidence type="ECO:0000313" key="14">
    <source>
        <dbReference type="EMBL" id="KAJ6260506.1"/>
    </source>
</evidence>
<gene>
    <name evidence="14" type="ORF">Dda_4732</name>
</gene>
<reference evidence="14" key="1">
    <citation type="submission" date="2023-01" db="EMBL/GenBank/DDBJ databases">
        <title>The chitinases involved in constricting ring structure development in the nematode-trapping fungus Drechslerella dactyloides.</title>
        <authorList>
            <person name="Wang R."/>
            <person name="Zhang L."/>
            <person name="Tang P."/>
            <person name="Li S."/>
            <person name="Liang L."/>
        </authorList>
    </citation>
    <scope>NUCLEOTIDE SEQUENCE</scope>
    <source>
        <strain evidence="14">YMF1.00031</strain>
    </source>
</reference>
<sequence length="741" mass="83847">MAEDFASNNAGEDIESSSLAPSSSTDSRPRFSNGVPTPPSTPPCIRFNPPLSIQRRVKVHELLRQVSCDFTSPIQSLLEVGCKSSLPIASVDNYIALTPWELLGGGNTPLMQSLLSCEDELPLSILSGIDIDEELFSVGVESAFTTCEYGGDDRWRDLTVSLVHGSFEELTLQTIGPFDAITSCEGIYHLILVFTVYKILTRRTVIEHLDPEPLANFAPVLLGRMTPKVLIVTTPNRDFNSLFEMPFESLDDANGEKPYIWDPHDDPNVAGRRFYRAPHTYAMRHHDHRFEWTRAGFQAWGNAAAEQFNYTVNYHGCGALRDGAEILATRWRVDEALRRQVRSLNIEVSEQEPRLGAEVLLQAFGHCSQVAIFVRNDLVKKAGSVRSSLDELLFTTTIPDMSPIVNNHIRHLRVLPPPLQLVKHHTFEARPQKTYPPKLRDLFEAQGLTMKLLLPVEVQRVWQYNNPREEYKAYDYDAVVMLVNIKTLWDSSHDVRRACRFHIPMFEYLMATADEEEFDSSESAAKDGRLIILNTSVPCSKEGAVQNPGRKATVKMELDTIEVYNTPLKRYQSESEDEEEEGEDGTEGTRRQKPPKPAAKTTTPTITVTVEWNVLGKYPAPAKLRYEMPTPKRDNALYLREPVETMYKYDKDVHGLGALEVPSEATDEAKAEDQENASLFVLLTFERPAREEEEHQEFDYKRQSEQTLSAEETTLRESWSEKLWGSDDDAAVGTAGEWDSW</sequence>
<evidence type="ECO:0000256" key="7">
    <source>
        <dbReference type="ARBA" id="ARBA00022723"/>
    </source>
</evidence>
<accession>A0AAD6J1Q4</accession>
<dbReference type="GO" id="GO:0030422">
    <property type="term" value="P:siRNA processing"/>
    <property type="evidence" value="ECO:0007669"/>
    <property type="project" value="TreeGrafter"/>
</dbReference>
<name>A0AAD6J1Q4_DREDA</name>
<feature type="region of interest" description="Disordered" evidence="13">
    <location>
        <begin position="566"/>
        <end position="603"/>
    </location>
</feature>
<dbReference type="InterPro" id="IPR026610">
    <property type="entry name" value="Hen1"/>
</dbReference>
<dbReference type="InterPro" id="IPR029063">
    <property type="entry name" value="SAM-dependent_MTases_sf"/>
</dbReference>
<protein>
    <recommendedName>
        <fullName evidence="3">Small RNA 2'-O-methyltransferase</fullName>
        <ecNumber evidence="11">2.1.1.386</ecNumber>
    </recommendedName>
</protein>
<evidence type="ECO:0000313" key="15">
    <source>
        <dbReference type="Proteomes" id="UP001221413"/>
    </source>
</evidence>
<dbReference type="GO" id="GO:0046872">
    <property type="term" value="F:metal ion binding"/>
    <property type="evidence" value="ECO:0007669"/>
    <property type="project" value="UniProtKB-KW"/>
</dbReference>
<feature type="compositionally biased region" description="Basic and acidic residues" evidence="13">
    <location>
        <begin position="690"/>
        <end position="704"/>
    </location>
</feature>
<comment type="caution">
    <text evidence="14">The sequence shown here is derived from an EMBL/GenBank/DDBJ whole genome shotgun (WGS) entry which is preliminary data.</text>
</comment>
<dbReference type="Proteomes" id="UP001221413">
    <property type="component" value="Unassembled WGS sequence"/>
</dbReference>
<dbReference type="EMBL" id="JAQGDS010000005">
    <property type="protein sequence ID" value="KAJ6260506.1"/>
    <property type="molecule type" value="Genomic_DNA"/>
</dbReference>
<evidence type="ECO:0000256" key="1">
    <source>
        <dbReference type="ARBA" id="ARBA00001946"/>
    </source>
</evidence>
<dbReference type="AlphaFoldDB" id="A0AAD6J1Q4"/>
<proteinExistence type="inferred from homology"/>
<dbReference type="GO" id="GO:0090486">
    <property type="term" value="F:small RNA 2'-O-methyltransferase activity"/>
    <property type="evidence" value="ECO:0007669"/>
    <property type="project" value="UniProtKB-EC"/>
</dbReference>
<comment type="cofactor">
    <cofactor evidence="1">
        <name>Mg(2+)</name>
        <dbReference type="ChEBI" id="CHEBI:18420"/>
    </cofactor>
</comment>
<keyword evidence="7" id="KW-0479">Metal-binding</keyword>
<keyword evidence="10" id="KW-0943">RNA-mediated gene silencing</keyword>
<dbReference type="GO" id="GO:0003723">
    <property type="term" value="F:RNA binding"/>
    <property type="evidence" value="ECO:0007669"/>
    <property type="project" value="UniProtKB-KW"/>
</dbReference>
<keyword evidence="4" id="KW-0489">Methyltransferase</keyword>
<dbReference type="GO" id="GO:0005737">
    <property type="term" value="C:cytoplasm"/>
    <property type="evidence" value="ECO:0007669"/>
    <property type="project" value="TreeGrafter"/>
</dbReference>
<feature type="region of interest" description="Disordered" evidence="13">
    <location>
        <begin position="1"/>
        <end position="46"/>
    </location>
</feature>
<organism evidence="14 15">
    <name type="scientific">Drechslerella dactyloides</name>
    <name type="common">Nematode-trapping fungus</name>
    <name type="synonym">Arthrobotrys dactyloides</name>
    <dbReference type="NCBI Taxonomy" id="74499"/>
    <lineage>
        <taxon>Eukaryota</taxon>
        <taxon>Fungi</taxon>
        <taxon>Dikarya</taxon>
        <taxon>Ascomycota</taxon>
        <taxon>Pezizomycotina</taxon>
        <taxon>Orbiliomycetes</taxon>
        <taxon>Orbiliales</taxon>
        <taxon>Orbiliaceae</taxon>
        <taxon>Drechslerella</taxon>
    </lineage>
</organism>
<feature type="region of interest" description="Disordered" evidence="13">
    <location>
        <begin position="690"/>
        <end position="741"/>
    </location>
</feature>
<evidence type="ECO:0000256" key="10">
    <source>
        <dbReference type="ARBA" id="ARBA00023158"/>
    </source>
</evidence>
<evidence type="ECO:0000256" key="12">
    <source>
        <dbReference type="ARBA" id="ARBA00048418"/>
    </source>
</evidence>
<comment type="catalytic activity">
    <reaction evidence="12">
        <text>small RNA 3'-end nucleotide + S-adenosyl-L-methionine = small RNA 3'-end 2'-O-methylnucleotide + S-adenosyl-L-homocysteine + H(+)</text>
        <dbReference type="Rhea" id="RHEA:37887"/>
        <dbReference type="Rhea" id="RHEA-COMP:10415"/>
        <dbReference type="Rhea" id="RHEA-COMP:10416"/>
        <dbReference type="ChEBI" id="CHEBI:15378"/>
        <dbReference type="ChEBI" id="CHEBI:57856"/>
        <dbReference type="ChEBI" id="CHEBI:59789"/>
        <dbReference type="ChEBI" id="CHEBI:74896"/>
        <dbReference type="ChEBI" id="CHEBI:74898"/>
        <dbReference type="EC" id="2.1.1.386"/>
    </reaction>
</comment>
<evidence type="ECO:0000256" key="9">
    <source>
        <dbReference type="ARBA" id="ARBA00022884"/>
    </source>
</evidence>
<evidence type="ECO:0000256" key="3">
    <source>
        <dbReference type="ARBA" id="ARBA00021330"/>
    </source>
</evidence>
<evidence type="ECO:0000256" key="8">
    <source>
        <dbReference type="ARBA" id="ARBA00022842"/>
    </source>
</evidence>
<evidence type="ECO:0000256" key="11">
    <source>
        <dbReference type="ARBA" id="ARBA00035025"/>
    </source>
</evidence>
<comment type="similarity">
    <text evidence="2">Belongs to the methyltransferase superfamily. HEN1 family.</text>
</comment>
<keyword evidence="6" id="KW-0949">S-adenosyl-L-methionine</keyword>
<dbReference type="PANTHER" id="PTHR21404">
    <property type="entry name" value="HEN1"/>
    <property type="match status" value="1"/>
</dbReference>
<evidence type="ECO:0000256" key="6">
    <source>
        <dbReference type="ARBA" id="ARBA00022691"/>
    </source>
</evidence>
<keyword evidence="8" id="KW-0460">Magnesium</keyword>
<keyword evidence="15" id="KW-1185">Reference proteome</keyword>
<dbReference type="GO" id="GO:0001510">
    <property type="term" value="P:RNA methylation"/>
    <property type="evidence" value="ECO:0007669"/>
    <property type="project" value="InterPro"/>
</dbReference>
<feature type="compositionally biased region" description="Polar residues" evidence="13">
    <location>
        <begin position="1"/>
        <end position="10"/>
    </location>
</feature>
<dbReference type="GO" id="GO:0005634">
    <property type="term" value="C:nucleus"/>
    <property type="evidence" value="ECO:0007669"/>
    <property type="project" value="TreeGrafter"/>
</dbReference>
<dbReference type="EC" id="2.1.1.386" evidence="11"/>
<dbReference type="PANTHER" id="PTHR21404:SF3">
    <property type="entry name" value="SMALL RNA 2'-O-METHYLTRANSFERASE"/>
    <property type="match status" value="1"/>
</dbReference>
<feature type="compositionally biased region" description="Low complexity" evidence="13">
    <location>
        <begin position="16"/>
        <end position="26"/>
    </location>
</feature>
<evidence type="ECO:0000256" key="13">
    <source>
        <dbReference type="SAM" id="MobiDB-lite"/>
    </source>
</evidence>
<evidence type="ECO:0000256" key="5">
    <source>
        <dbReference type="ARBA" id="ARBA00022679"/>
    </source>
</evidence>
<evidence type="ECO:0000256" key="2">
    <source>
        <dbReference type="ARBA" id="ARBA00009026"/>
    </source>
</evidence>
<feature type="compositionally biased region" description="Acidic residues" evidence="13">
    <location>
        <begin position="574"/>
        <end position="586"/>
    </location>
</feature>